<accession>A0A0N5AB22</accession>
<evidence type="ECO:0000313" key="4">
    <source>
        <dbReference type="Proteomes" id="UP000046393"/>
    </source>
</evidence>
<dbReference type="GO" id="GO:0003735">
    <property type="term" value="F:structural constituent of ribosome"/>
    <property type="evidence" value="ECO:0007669"/>
    <property type="project" value="InterPro"/>
</dbReference>
<dbReference type="CDD" id="cd15465">
    <property type="entry name" value="bS6_mito"/>
    <property type="match status" value="1"/>
</dbReference>
<dbReference type="Gene3D" id="3.30.70.60">
    <property type="match status" value="1"/>
</dbReference>
<evidence type="ECO:0000256" key="1">
    <source>
        <dbReference type="ARBA" id="ARBA00009512"/>
    </source>
</evidence>
<organism evidence="4 5">
    <name type="scientific">Syphacia muris</name>
    <dbReference type="NCBI Taxonomy" id="451379"/>
    <lineage>
        <taxon>Eukaryota</taxon>
        <taxon>Metazoa</taxon>
        <taxon>Ecdysozoa</taxon>
        <taxon>Nematoda</taxon>
        <taxon>Chromadorea</taxon>
        <taxon>Rhabditida</taxon>
        <taxon>Spirurina</taxon>
        <taxon>Oxyuridomorpha</taxon>
        <taxon>Oxyuroidea</taxon>
        <taxon>Oxyuridae</taxon>
        <taxon>Syphacia</taxon>
    </lineage>
</organism>
<reference evidence="5" key="1">
    <citation type="submission" date="2017-02" db="UniProtKB">
        <authorList>
            <consortium name="WormBaseParasite"/>
        </authorList>
    </citation>
    <scope>IDENTIFICATION</scope>
</reference>
<dbReference type="PANTHER" id="PTHR21011">
    <property type="entry name" value="MITOCHONDRIAL 28S RIBOSOMAL PROTEIN S6"/>
    <property type="match status" value="1"/>
</dbReference>
<sequence>MPFYELTLITKPLAKPNLLKSLRRVSLMLMDHGAIIEKVESLGHRDLPFKRQTKQLKEPVYSSNYFLMKMFMSREKKSEAVSLLKNDLDMVHVCAVDGKELEWPKFTCNFGEILKPPAERQTVKDLRATQKLGHFTRQRIYKRTEREWRAIPKSYPIPPPRE</sequence>
<keyword evidence="4" id="KW-1185">Reference proteome</keyword>
<evidence type="ECO:0000313" key="5">
    <source>
        <dbReference type="WBParaSite" id="SMUV_0000134801-mRNA-1"/>
    </source>
</evidence>
<dbReference type="InterPro" id="IPR014717">
    <property type="entry name" value="Transl_elong_EF1B/ribsomal_bS6"/>
</dbReference>
<dbReference type="GO" id="GO:0006412">
    <property type="term" value="P:translation"/>
    <property type="evidence" value="ECO:0007669"/>
    <property type="project" value="InterPro"/>
</dbReference>
<dbReference type="InterPro" id="IPR035980">
    <property type="entry name" value="Ribosomal_bS6_sf"/>
</dbReference>
<evidence type="ECO:0000256" key="3">
    <source>
        <dbReference type="ARBA" id="ARBA00035365"/>
    </source>
</evidence>
<evidence type="ECO:0000256" key="2">
    <source>
        <dbReference type="ARBA" id="ARBA00035170"/>
    </source>
</evidence>
<dbReference type="SUPFAM" id="SSF54995">
    <property type="entry name" value="Ribosomal protein S6"/>
    <property type="match status" value="1"/>
</dbReference>
<dbReference type="GO" id="GO:0005763">
    <property type="term" value="C:mitochondrial small ribosomal subunit"/>
    <property type="evidence" value="ECO:0007669"/>
    <property type="project" value="TreeGrafter"/>
</dbReference>
<name>A0A0N5AB22_9BILA</name>
<protein>
    <recommendedName>
        <fullName evidence="2">Small ribosomal subunit protein bS6m</fullName>
    </recommendedName>
    <alternativeName>
        <fullName evidence="3">28S ribosomal protein S6, mitochondrial</fullName>
    </alternativeName>
</protein>
<dbReference type="InterPro" id="IPR000529">
    <property type="entry name" value="Ribosomal_bS6"/>
</dbReference>
<dbReference type="STRING" id="451379.A0A0N5AB22"/>
<dbReference type="PANTHER" id="PTHR21011:SF1">
    <property type="entry name" value="SMALL RIBOSOMAL SUBUNIT PROTEIN BS6M"/>
    <property type="match status" value="1"/>
</dbReference>
<dbReference type="Pfam" id="PF01250">
    <property type="entry name" value="Ribosomal_S6"/>
    <property type="match status" value="1"/>
</dbReference>
<dbReference type="WBParaSite" id="SMUV_0000134801-mRNA-1">
    <property type="protein sequence ID" value="SMUV_0000134801-mRNA-1"/>
    <property type="gene ID" value="SMUV_0000134801"/>
</dbReference>
<dbReference type="GO" id="GO:0070181">
    <property type="term" value="F:small ribosomal subunit rRNA binding"/>
    <property type="evidence" value="ECO:0007669"/>
    <property type="project" value="TreeGrafter"/>
</dbReference>
<dbReference type="AlphaFoldDB" id="A0A0N5AB22"/>
<comment type="similarity">
    <text evidence="1">Belongs to the bacterial ribosomal protein bS6 family.</text>
</comment>
<dbReference type="Proteomes" id="UP000046393">
    <property type="component" value="Unplaced"/>
</dbReference>
<proteinExistence type="inferred from homology"/>